<dbReference type="EMBL" id="PIPS01000002">
    <property type="protein sequence ID" value="RUO43222.1"/>
    <property type="molecule type" value="Genomic_DNA"/>
</dbReference>
<protein>
    <recommendedName>
        <fullName evidence="6">Translational regulator CsrA</fullName>
    </recommendedName>
    <alternativeName>
        <fullName evidence="6">Carbon storage regulator</fullName>
    </alternativeName>
</protein>
<dbReference type="GO" id="GO:0048027">
    <property type="term" value="F:mRNA 5'-UTR binding"/>
    <property type="evidence" value="ECO:0007669"/>
    <property type="project" value="UniProtKB-UniRule"/>
</dbReference>
<gene>
    <name evidence="6" type="primary">csrA</name>
    <name evidence="7" type="ORF">CWE23_07635</name>
</gene>
<comment type="function">
    <text evidence="6">A key translational regulator that binds mRNA to regulate translation initiation and/or mRNA stability. Mediates global changes in gene expression, shifting from rapid growth to stress survival by linking envelope stress, the stringent response and the catabolite repression systems. Usually binds in the 5'-UTR; binding at or near the Shine-Dalgarno sequence prevents ribosome-binding, repressing translation, binding elsewhere in the 5'-UTR can activate translation and/or stabilize the mRNA. Its function is antagonized by small RNA(s).</text>
</comment>
<comment type="subunit">
    <text evidence="6">Homodimer; the beta-strands of each monomer intercalate to form a hydrophobic core, while the alpha-helices form wings that extend away from the core.</text>
</comment>
<sequence length="63" mass="6897">MLILSRRLSEKVTIGHDITVTVCRVKDGQVKLGIDVPADIVVMRDDAVAQAPKTKNKLRVTSP</sequence>
<evidence type="ECO:0000256" key="1">
    <source>
        <dbReference type="ARBA" id="ARBA00022490"/>
    </source>
</evidence>
<dbReference type="InterPro" id="IPR003751">
    <property type="entry name" value="CsrA"/>
</dbReference>
<dbReference type="PANTHER" id="PTHR34984">
    <property type="entry name" value="CARBON STORAGE REGULATOR"/>
    <property type="match status" value="1"/>
</dbReference>
<name>A0AA94JCR7_9GAMM</name>
<keyword evidence="2 6" id="KW-0678">Repressor</keyword>
<dbReference type="GO" id="GO:0005829">
    <property type="term" value="C:cytosol"/>
    <property type="evidence" value="ECO:0007669"/>
    <property type="project" value="TreeGrafter"/>
</dbReference>
<dbReference type="GO" id="GO:0045948">
    <property type="term" value="P:positive regulation of translational initiation"/>
    <property type="evidence" value="ECO:0007669"/>
    <property type="project" value="UniProtKB-UniRule"/>
</dbReference>
<dbReference type="GO" id="GO:0045947">
    <property type="term" value="P:negative regulation of translational initiation"/>
    <property type="evidence" value="ECO:0007669"/>
    <property type="project" value="UniProtKB-UniRule"/>
</dbReference>
<comment type="similarity">
    <text evidence="6">Belongs to the CsrA/RsmA family.</text>
</comment>
<keyword evidence="3 6" id="KW-0810">Translation regulation</keyword>
<evidence type="ECO:0000313" key="8">
    <source>
        <dbReference type="Proteomes" id="UP000286680"/>
    </source>
</evidence>
<comment type="subcellular location">
    <subcellularLocation>
        <location evidence="6">Cytoplasm</location>
    </subcellularLocation>
</comment>
<evidence type="ECO:0000256" key="6">
    <source>
        <dbReference type="HAMAP-Rule" id="MF_00167"/>
    </source>
</evidence>
<dbReference type="RefSeq" id="WP_126819916.1">
    <property type="nucleotide sequence ID" value="NZ_PIPS01000002.1"/>
</dbReference>
<dbReference type="HAMAP" id="MF_00167">
    <property type="entry name" value="CsrA"/>
    <property type="match status" value="1"/>
</dbReference>
<accession>A0AA94JCR7</accession>
<evidence type="ECO:0000256" key="3">
    <source>
        <dbReference type="ARBA" id="ARBA00022845"/>
    </source>
</evidence>
<evidence type="ECO:0000256" key="5">
    <source>
        <dbReference type="ARBA" id="ARBA00023159"/>
    </source>
</evidence>
<dbReference type="GO" id="GO:0006402">
    <property type="term" value="P:mRNA catabolic process"/>
    <property type="evidence" value="ECO:0007669"/>
    <property type="project" value="InterPro"/>
</dbReference>
<keyword evidence="1 6" id="KW-0963">Cytoplasm</keyword>
<keyword evidence="5 6" id="KW-0010">Activator</keyword>
<dbReference type="AlphaFoldDB" id="A0AA94JCR7"/>
<keyword evidence="4 6" id="KW-0694">RNA-binding</keyword>
<evidence type="ECO:0000256" key="2">
    <source>
        <dbReference type="ARBA" id="ARBA00022491"/>
    </source>
</evidence>
<evidence type="ECO:0000256" key="4">
    <source>
        <dbReference type="ARBA" id="ARBA00022884"/>
    </source>
</evidence>
<dbReference type="SUPFAM" id="SSF117130">
    <property type="entry name" value="CsrA-like"/>
    <property type="match status" value="1"/>
</dbReference>
<comment type="caution">
    <text evidence="7">The sequence shown here is derived from an EMBL/GenBank/DDBJ whole genome shotgun (WGS) entry which is preliminary data.</text>
</comment>
<dbReference type="InterPro" id="IPR036107">
    <property type="entry name" value="CsrA_sf"/>
</dbReference>
<proteinExistence type="inferred from homology"/>
<reference evidence="8" key="1">
    <citation type="journal article" date="2018" name="Front. Microbiol.">
        <title>Genome-Based Analysis Reveals the Taxonomy and Diversity of the Family Idiomarinaceae.</title>
        <authorList>
            <person name="Liu Y."/>
            <person name="Lai Q."/>
            <person name="Shao Z."/>
        </authorList>
    </citation>
    <scope>NUCLEOTIDE SEQUENCE [LARGE SCALE GENOMIC DNA]</scope>
    <source>
        <strain evidence="8">SN-14</strain>
    </source>
</reference>
<organism evidence="7 8">
    <name type="scientific">Idiomarina aquatica</name>
    <dbReference type="NCBI Taxonomy" id="1327752"/>
    <lineage>
        <taxon>Bacteria</taxon>
        <taxon>Pseudomonadati</taxon>
        <taxon>Pseudomonadota</taxon>
        <taxon>Gammaproteobacteria</taxon>
        <taxon>Alteromonadales</taxon>
        <taxon>Idiomarinaceae</taxon>
        <taxon>Idiomarina</taxon>
    </lineage>
</organism>
<dbReference type="Proteomes" id="UP000286680">
    <property type="component" value="Unassembled WGS sequence"/>
</dbReference>
<evidence type="ECO:0000313" key="7">
    <source>
        <dbReference type="EMBL" id="RUO43222.1"/>
    </source>
</evidence>
<dbReference type="Gene3D" id="2.60.40.4380">
    <property type="entry name" value="Translational regulator CsrA"/>
    <property type="match status" value="1"/>
</dbReference>
<dbReference type="PANTHER" id="PTHR34984:SF1">
    <property type="entry name" value="CARBON STORAGE REGULATOR"/>
    <property type="match status" value="1"/>
</dbReference>
<dbReference type="GO" id="GO:0006109">
    <property type="term" value="P:regulation of carbohydrate metabolic process"/>
    <property type="evidence" value="ECO:0007669"/>
    <property type="project" value="UniProtKB-UniRule"/>
</dbReference>
<keyword evidence="8" id="KW-1185">Reference proteome</keyword>
<dbReference type="Pfam" id="PF02599">
    <property type="entry name" value="CsrA"/>
    <property type="match status" value="1"/>
</dbReference>